<feature type="domain" description="3-dehydroquinate synthase N-terminal" evidence="3">
    <location>
        <begin position="39"/>
        <end position="195"/>
    </location>
</feature>
<dbReference type="Proteomes" id="UP001148932">
    <property type="component" value="Unassembled WGS sequence"/>
</dbReference>
<dbReference type="Pfam" id="PF01959">
    <property type="entry name" value="DHQS"/>
    <property type="match status" value="1"/>
</dbReference>
<dbReference type="PANTHER" id="PTHR33563">
    <property type="match status" value="1"/>
</dbReference>
<comment type="caution">
    <text evidence="5">The sequence shown here is derived from an EMBL/GenBank/DDBJ whole genome shotgun (WGS) entry which is preliminary data.</text>
</comment>
<dbReference type="RefSeq" id="WP_162239803.1">
    <property type="nucleotide sequence ID" value="NZ_JAPCKI010000017.1"/>
</dbReference>
<evidence type="ECO:0000259" key="3">
    <source>
        <dbReference type="Pfam" id="PF01959"/>
    </source>
</evidence>
<reference evidence="5" key="1">
    <citation type="submission" date="2022-10" db="EMBL/GenBank/DDBJ databases">
        <title>Description of microaerobic benzene degrading bacteria.</title>
        <authorList>
            <person name="Bedics A."/>
            <person name="Tancsics A."/>
            <person name="Banerjee S."/>
        </authorList>
    </citation>
    <scope>NUCLEOTIDE SEQUENCE</scope>
    <source>
        <strain evidence="5">D2M1</strain>
    </source>
</reference>
<name>A0ABT5S217_9BURK</name>
<organism evidence="5 6">
    <name type="scientific">Acidovorax benzenivorans</name>
    <dbReference type="NCBI Taxonomy" id="2987520"/>
    <lineage>
        <taxon>Bacteria</taxon>
        <taxon>Pseudomonadati</taxon>
        <taxon>Pseudomonadota</taxon>
        <taxon>Betaproteobacteria</taxon>
        <taxon>Burkholderiales</taxon>
        <taxon>Comamonadaceae</taxon>
        <taxon>Acidovorax</taxon>
    </lineage>
</organism>
<keyword evidence="6" id="KW-1185">Reference proteome</keyword>
<evidence type="ECO:0000256" key="1">
    <source>
        <dbReference type="ARBA" id="ARBA00022605"/>
    </source>
</evidence>
<dbReference type="InterPro" id="IPR056179">
    <property type="entry name" value="DHQS_C"/>
</dbReference>
<dbReference type="Pfam" id="PF26558">
    <property type="entry name" value="DHQS_2nd"/>
    <property type="match status" value="2"/>
</dbReference>
<keyword evidence="2" id="KW-0057">Aromatic amino acid biosynthesis</keyword>
<sequence>MNKGSVQREEMGAGSSTWWFDARGLDDAALRQAVERSNCTHLLVDHSALKSITSAKKLVVWVEKVGDLSDLAPSVSVLTPHEEVRKAAVASGRAAGLFIEVRDLEAEFPYCVMVCERGDDFVVIDIEHATYIPYELLIAKTIGKKTQVLRSVPIKGLARVVDDIHQSLNAFATMEHGIGVVFRSKDVAAVDSLSKNLRHRQASIMNLLPARVEEIQHTGLGHRVCVDTTSMMSAEEGMVVGSTGWGGILVCSETHHLPHMNLREFRVNAGAVHSYIWGPDGSAFYLSEMRAGAEVMCVDLAGRARVVSVGRAKIERRPMLKIRCSVPLELVPPQLQARVESMLEMQERVTPKGERVGSGDRRVHINTFLQNDWHVRVMGADGKVRHCTLLQPGDELLAHVDDPGRHTGLRIEENIIEK</sequence>
<feature type="domain" description="3-dehydroquinate synthase C-terminal" evidence="4">
    <location>
        <begin position="210"/>
        <end position="328"/>
    </location>
</feature>
<accession>A0ABT5S217</accession>
<dbReference type="PANTHER" id="PTHR33563:SF1">
    <property type="entry name" value="3-DEHYDROQUINATE SYNTHASE"/>
    <property type="match status" value="1"/>
</dbReference>
<evidence type="ECO:0000259" key="4">
    <source>
        <dbReference type="Pfam" id="PF26558"/>
    </source>
</evidence>
<feature type="domain" description="3-dehydroquinate synthase C-terminal" evidence="4">
    <location>
        <begin position="362"/>
        <end position="418"/>
    </location>
</feature>
<proteinExistence type="predicted"/>
<evidence type="ECO:0000256" key="2">
    <source>
        <dbReference type="ARBA" id="ARBA00023141"/>
    </source>
</evidence>
<evidence type="ECO:0000313" key="5">
    <source>
        <dbReference type="EMBL" id="MDD2180000.1"/>
    </source>
</evidence>
<protein>
    <submittedName>
        <fullName evidence="5">3-dehydroquinate synthase II</fullName>
    </submittedName>
</protein>
<evidence type="ECO:0000313" key="6">
    <source>
        <dbReference type="Proteomes" id="UP001148932"/>
    </source>
</evidence>
<dbReference type="EMBL" id="JAPCKI010000017">
    <property type="protein sequence ID" value="MDD2180000.1"/>
    <property type="molecule type" value="Genomic_DNA"/>
</dbReference>
<dbReference type="InterPro" id="IPR002812">
    <property type="entry name" value="DHQS"/>
</dbReference>
<dbReference type="InterPro" id="IPR030960">
    <property type="entry name" value="DHQS/DOIS_N"/>
</dbReference>
<gene>
    <name evidence="5" type="ORF">OIN59_21385</name>
</gene>
<keyword evidence="1" id="KW-0028">Amino-acid biosynthesis</keyword>